<dbReference type="PROSITE" id="PS50835">
    <property type="entry name" value="IG_LIKE"/>
    <property type="match status" value="2"/>
</dbReference>
<dbReference type="InterPro" id="IPR003599">
    <property type="entry name" value="Ig_sub"/>
</dbReference>
<dbReference type="PANTHER" id="PTHR45784">
    <property type="entry name" value="C-TYPE LECTIN DOMAIN FAMILY 20 MEMBER A-RELATED"/>
    <property type="match status" value="1"/>
</dbReference>
<dbReference type="AlphaFoldDB" id="A0ABD1IVC9"/>
<keyword evidence="1" id="KW-0472">Membrane</keyword>
<keyword evidence="5" id="KW-1185">Reference proteome</keyword>
<dbReference type="SMART" id="SM00034">
    <property type="entry name" value="CLECT"/>
    <property type="match status" value="1"/>
</dbReference>
<protein>
    <submittedName>
        <fullName evidence="4">Uncharacterized protein</fullName>
    </submittedName>
</protein>
<evidence type="ECO:0000259" key="3">
    <source>
        <dbReference type="PROSITE" id="PS50835"/>
    </source>
</evidence>
<dbReference type="InterPro" id="IPR013783">
    <property type="entry name" value="Ig-like_fold"/>
</dbReference>
<dbReference type="InterPro" id="IPR001304">
    <property type="entry name" value="C-type_lectin-like"/>
</dbReference>
<feature type="transmembrane region" description="Helical" evidence="1">
    <location>
        <begin position="314"/>
        <end position="338"/>
    </location>
</feature>
<dbReference type="InterPro" id="IPR007110">
    <property type="entry name" value="Ig-like_dom"/>
</dbReference>
<dbReference type="CDD" id="cd00037">
    <property type="entry name" value="CLECT"/>
    <property type="match status" value="1"/>
</dbReference>
<evidence type="ECO:0000259" key="2">
    <source>
        <dbReference type="PROSITE" id="PS50041"/>
    </source>
</evidence>
<dbReference type="PANTHER" id="PTHR45784:SF3">
    <property type="entry name" value="C-TYPE LECTIN DOMAIN FAMILY 4 MEMBER K-LIKE-RELATED"/>
    <property type="match status" value="1"/>
</dbReference>
<dbReference type="Gene3D" id="2.60.40.10">
    <property type="entry name" value="Immunoglobulins"/>
    <property type="match status" value="2"/>
</dbReference>
<keyword evidence="1" id="KW-1133">Transmembrane helix</keyword>
<dbReference type="Pfam" id="PF13895">
    <property type="entry name" value="Ig_2"/>
    <property type="match status" value="2"/>
</dbReference>
<name>A0ABD1IVC9_9TELE</name>
<dbReference type="SUPFAM" id="SSF56436">
    <property type="entry name" value="C-type lectin-like"/>
    <property type="match status" value="1"/>
</dbReference>
<dbReference type="Proteomes" id="UP001591681">
    <property type="component" value="Unassembled WGS sequence"/>
</dbReference>
<feature type="domain" description="Ig-like" evidence="3">
    <location>
        <begin position="101"/>
        <end position="179"/>
    </location>
</feature>
<organism evidence="4 5">
    <name type="scientific">Coilia grayii</name>
    <name type="common">Gray's grenadier anchovy</name>
    <dbReference type="NCBI Taxonomy" id="363190"/>
    <lineage>
        <taxon>Eukaryota</taxon>
        <taxon>Metazoa</taxon>
        <taxon>Chordata</taxon>
        <taxon>Craniata</taxon>
        <taxon>Vertebrata</taxon>
        <taxon>Euteleostomi</taxon>
        <taxon>Actinopterygii</taxon>
        <taxon>Neopterygii</taxon>
        <taxon>Teleostei</taxon>
        <taxon>Clupei</taxon>
        <taxon>Clupeiformes</taxon>
        <taxon>Clupeoidei</taxon>
        <taxon>Engraulidae</taxon>
        <taxon>Coilinae</taxon>
        <taxon>Coilia</taxon>
    </lineage>
</organism>
<feature type="domain" description="Ig-like" evidence="3">
    <location>
        <begin position="14"/>
        <end position="86"/>
    </location>
</feature>
<keyword evidence="1" id="KW-0812">Transmembrane</keyword>
<dbReference type="InterPro" id="IPR036179">
    <property type="entry name" value="Ig-like_dom_sf"/>
</dbReference>
<evidence type="ECO:0000313" key="4">
    <source>
        <dbReference type="EMBL" id="KAL2078917.1"/>
    </source>
</evidence>
<evidence type="ECO:0000313" key="5">
    <source>
        <dbReference type="Proteomes" id="UP001591681"/>
    </source>
</evidence>
<gene>
    <name evidence="4" type="ORF">ACEWY4_024661</name>
</gene>
<dbReference type="EMBL" id="JBHFQA010000022">
    <property type="protein sequence ID" value="KAL2078917.1"/>
    <property type="molecule type" value="Genomic_DNA"/>
</dbReference>
<dbReference type="Gene3D" id="3.10.100.10">
    <property type="entry name" value="Mannose-Binding Protein A, subunit A"/>
    <property type="match status" value="1"/>
</dbReference>
<dbReference type="InterPro" id="IPR016187">
    <property type="entry name" value="CTDL_fold"/>
</dbReference>
<dbReference type="PROSITE" id="PS50041">
    <property type="entry name" value="C_TYPE_LECTIN_2"/>
    <property type="match status" value="1"/>
</dbReference>
<proteinExistence type="predicted"/>
<dbReference type="SMART" id="SM00409">
    <property type="entry name" value="IG"/>
    <property type="match status" value="2"/>
</dbReference>
<feature type="domain" description="C-type lectin" evidence="2">
    <location>
        <begin position="197"/>
        <end position="301"/>
    </location>
</feature>
<dbReference type="SUPFAM" id="SSF48726">
    <property type="entry name" value="Immunoglobulin"/>
    <property type="match status" value="2"/>
</dbReference>
<dbReference type="Pfam" id="PF00059">
    <property type="entry name" value="Lectin_C"/>
    <property type="match status" value="1"/>
</dbReference>
<reference evidence="4 5" key="1">
    <citation type="submission" date="2024-09" db="EMBL/GenBank/DDBJ databases">
        <title>A chromosome-level genome assembly of Gray's grenadier anchovy, Coilia grayii.</title>
        <authorList>
            <person name="Fu Z."/>
        </authorList>
    </citation>
    <scope>NUCLEOTIDE SEQUENCE [LARGE SCALE GENOMIC DNA]</scope>
    <source>
        <strain evidence="4">G4</strain>
        <tissue evidence="4">Muscle</tissue>
    </source>
</reference>
<dbReference type="InterPro" id="IPR016186">
    <property type="entry name" value="C-type_lectin-like/link_sf"/>
</dbReference>
<evidence type="ECO:0000256" key="1">
    <source>
        <dbReference type="SAM" id="Phobius"/>
    </source>
</evidence>
<accession>A0ABD1IVC9</accession>
<comment type="caution">
    <text evidence="4">The sequence shown here is derived from an EMBL/GenBank/DDBJ whole genome shotgun (WGS) entry which is preliminary data.</text>
</comment>
<sequence>MLSFCVCLHPSALPTVEVVSPQSPFYSGDAVTLRCDIPKYTDWHQYVWLKDNSTVPGKTNQTITITLPHEAGQYQCYRRREDSSVAPYMSRPVKITFTALPSATVVVVSPQSPFYSGDAVTLKCNITQYTDWHQYVWLKDNSTVPGKTTQTITITLPQEAGHYQCYRRREDRSNTSSLSGPVTIKNNDKLVLVYANKTWMEALQYCREHHVDLVSVSSEQIQHWVEGWAKGASSPHVWLGLRYSCNLGIWFWVKGVTVCYDNWASDAEREQGCARRVGAVGRDGGQWVSLEETDKLNFICTNERKSVSVCQGCVCTYVCVCVYLVGCVFICVISSLTLF</sequence>